<name>A0A1G9Y1Q5_9SPHI</name>
<dbReference type="GO" id="GO:0019213">
    <property type="term" value="F:deacetylase activity"/>
    <property type="evidence" value="ECO:0007669"/>
    <property type="project" value="InterPro"/>
</dbReference>
<dbReference type="SUPFAM" id="SSF51338">
    <property type="entry name" value="Composite domain of metallo-dependent hydrolases"/>
    <property type="match status" value="2"/>
</dbReference>
<keyword evidence="3" id="KW-1185">Reference proteome</keyword>
<gene>
    <name evidence="2" type="ORF">SAMN05421813_13423</name>
</gene>
<dbReference type="Gene3D" id="3.20.20.140">
    <property type="entry name" value="Metal-dependent hydrolases"/>
    <property type="match status" value="1"/>
</dbReference>
<proteinExistence type="predicted"/>
<protein>
    <submittedName>
        <fullName evidence="2">Dihydroorotase</fullName>
    </submittedName>
</protein>
<reference evidence="3" key="1">
    <citation type="submission" date="2016-10" db="EMBL/GenBank/DDBJ databases">
        <authorList>
            <person name="Varghese N."/>
            <person name="Submissions S."/>
        </authorList>
    </citation>
    <scope>NUCLEOTIDE SEQUENCE [LARGE SCALE GENOMIC DNA]</scope>
    <source>
        <strain evidence="3">DSM 24536</strain>
    </source>
</reference>
<dbReference type="RefSeq" id="WP_090706768.1">
    <property type="nucleotide sequence ID" value="NZ_FNHH01000034.1"/>
</dbReference>
<dbReference type="EMBL" id="FNHH01000034">
    <property type="protein sequence ID" value="SDN02385.1"/>
    <property type="molecule type" value="Genomic_DNA"/>
</dbReference>
<dbReference type="STRING" id="990371.SAMN05421813_13423"/>
<dbReference type="InterPro" id="IPR011059">
    <property type="entry name" value="Metal-dep_hydrolase_composite"/>
</dbReference>
<evidence type="ECO:0000313" key="2">
    <source>
        <dbReference type="EMBL" id="SDN02385.1"/>
    </source>
</evidence>
<evidence type="ECO:0000259" key="1">
    <source>
        <dbReference type="Pfam" id="PF01979"/>
    </source>
</evidence>
<dbReference type="InterPro" id="IPR020043">
    <property type="entry name" value="Deacetylase_Atu3266-like"/>
</dbReference>
<dbReference type="GO" id="GO:0016810">
    <property type="term" value="F:hydrolase activity, acting on carbon-nitrogen (but not peptide) bonds"/>
    <property type="evidence" value="ECO:0007669"/>
    <property type="project" value="InterPro"/>
</dbReference>
<dbReference type="Pfam" id="PF01979">
    <property type="entry name" value="Amidohydro_1"/>
    <property type="match status" value="1"/>
</dbReference>
<organism evidence="2 3">
    <name type="scientific">Daejeonella rubra</name>
    <dbReference type="NCBI Taxonomy" id="990371"/>
    <lineage>
        <taxon>Bacteria</taxon>
        <taxon>Pseudomonadati</taxon>
        <taxon>Bacteroidota</taxon>
        <taxon>Sphingobacteriia</taxon>
        <taxon>Sphingobacteriales</taxon>
        <taxon>Sphingobacteriaceae</taxon>
        <taxon>Daejeonella</taxon>
    </lineage>
</organism>
<dbReference type="InterPro" id="IPR032466">
    <property type="entry name" value="Metal_Hydrolase"/>
</dbReference>
<dbReference type="NCBIfam" id="NF006689">
    <property type="entry name" value="PRK09237.1"/>
    <property type="match status" value="1"/>
</dbReference>
<dbReference type="InterPro" id="IPR006680">
    <property type="entry name" value="Amidohydro-rel"/>
</dbReference>
<dbReference type="Gene3D" id="2.30.40.10">
    <property type="entry name" value="Urease, subunit C, domain 1"/>
    <property type="match status" value="1"/>
</dbReference>
<dbReference type="OrthoDB" id="9775607at2"/>
<feature type="domain" description="Amidohydrolase-related" evidence="1">
    <location>
        <begin position="289"/>
        <end position="403"/>
    </location>
</feature>
<dbReference type="PANTHER" id="PTHR42717">
    <property type="entry name" value="DIHYDROOROTASE-RELATED"/>
    <property type="match status" value="1"/>
</dbReference>
<dbReference type="Proteomes" id="UP000199226">
    <property type="component" value="Unassembled WGS sequence"/>
</dbReference>
<dbReference type="SUPFAM" id="SSF51556">
    <property type="entry name" value="Metallo-dependent hydrolases"/>
    <property type="match status" value="1"/>
</dbReference>
<sequence>MTRKISIFLSILILFTFTVQAQLPYRLLIKGGHVIDAKNNINEVMDIAIQDNKIVRVARNIDTLMAQQVIDARGMYVTPGLIDIHAHVFYGFDPDSYLSGGTVAVLPDQSTFRSGVTTVVDAGGAGWRSFGTFKKNIIDVSKTRVLSLLNIVGEGMRGIEKYEQNVSDMDAKRTADTALAHKNDVVGFKVAHFTGSEWTPVQRGVDAGKFANMPVMIDLNSLYFSIEELFTKYLRPGDIYTHTFIQSSRGVVDPIVDLKTRKFKPFVLEAQKKGIIFDVGFGGGSFNFNQALPALKAGFYPNTMGTDLHQGSVNGAMKDQMNVLSIFLSMGMNIPELIKASTWTPAQVIKREELGNLSQGSVADIAIISMRNGNFGFRDVAGNKYYGKQKFECEMTIRDGKIVYDLNAIAGILRPAK</sequence>
<accession>A0A1G9Y1Q5</accession>
<evidence type="ECO:0000313" key="3">
    <source>
        <dbReference type="Proteomes" id="UP000199226"/>
    </source>
</evidence>
<dbReference type="PANTHER" id="PTHR42717:SF1">
    <property type="entry name" value="IMIDAZOLONEPROPIONASE AND RELATED AMIDOHYDROLASES"/>
    <property type="match status" value="1"/>
</dbReference>
<dbReference type="AlphaFoldDB" id="A0A1G9Y1Q5"/>